<dbReference type="PANTHER" id="PTHR33602">
    <property type="entry name" value="REGULATORY PROTEIN RECX FAMILY PROTEIN"/>
    <property type="match status" value="1"/>
</dbReference>
<dbReference type="NCBIfam" id="NF010733">
    <property type="entry name" value="PRK14135.1"/>
    <property type="match status" value="1"/>
</dbReference>
<evidence type="ECO:0000256" key="4">
    <source>
        <dbReference type="ARBA" id="ARBA00022490"/>
    </source>
</evidence>
<comment type="function">
    <text evidence="5">Modulates RecA activity.</text>
</comment>
<evidence type="ECO:0000256" key="3">
    <source>
        <dbReference type="ARBA" id="ARBA00018111"/>
    </source>
</evidence>
<evidence type="ECO:0000259" key="6">
    <source>
        <dbReference type="Pfam" id="PF02631"/>
    </source>
</evidence>
<dbReference type="Gene3D" id="1.10.10.10">
    <property type="entry name" value="Winged helix-like DNA-binding domain superfamily/Winged helix DNA-binding domain"/>
    <property type="match status" value="4"/>
</dbReference>
<dbReference type="InterPro" id="IPR003783">
    <property type="entry name" value="Regulatory_RecX"/>
</dbReference>
<dbReference type="Pfam" id="PF21981">
    <property type="entry name" value="RecX_HTH3"/>
    <property type="match status" value="2"/>
</dbReference>
<name>A0ABW5PZZ3_9BACI</name>
<dbReference type="InterPro" id="IPR053925">
    <property type="entry name" value="RecX_HTH_3rd"/>
</dbReference>
<keyword evidence="10" id="KW-1185">Reference proteome</keyword>
<evidence type="ECO:0000259" key="7">
    <source>
        <dbReference type="Pfam" id="PF21981"/>
    </source>
</evidence>
<protein>
    <recommendedName>
        <fullName evidence="3 5">Regulatory protein RecX</fullName>
    </recommendedName>
</protein>
<feature type="domain" description="RecX second three-helical" evidence="6">
    <location>
        <begin position="111"/>
        <end position="151"/>
    </location>
</feature>
<dbReference type="PANTHER" id="PTHR33602:SF1">
    <property type="entry name" value="REGULATORY PROTEIN RECX FAMILY PROTEIN"/>
    <property type="match status" value="1"/>
</dbReference>
<feature type="domain" description="RecX third three-helical" evidence="7">
    <location>
        <begin position="159"/>
        <end position="205"/>
    </location>
</feature>
<evidence type="ECO:0000256" key="1">
    <source>
        <dbReference type="ARBA" id="ARBA00004496"/>
    </source>
</evidence>
<keyword evidence="4 5" id="KW-0963">Cytoplasm</keyword>
<dbReference type="Pfam" id="PF02631">
    <property type="entry name" value="RecX_HTH2"/>
    <property type="match status" value="1"/>
</dbReference>
<feature type="domain" description="RecX first three-helical" evidence="8">
    <location>
        <begin position="66"/>
        <end position="104"/>
    </location>
</feature>
<sequence length="270" mass="31788">MKITRITTQKKNKSRYNIFLGDGEGEKYGFSVDEDILIKFGLQKNAELDDTKIETILQKDTVHKIYTQAINYLSYRMRTKKEIRDFLIKKEAEPEVVEEIIDRLINEKLIDDEQFAEMFVRTRMNTSSKGPNVVKSELMEKGVAANIATEAVTVFSYELQYEKAMKLLEKKSKQKKNLSFRKLQEQWRTLLMQKGFTHDVINDVLNGEIVEKDEAVEQEALRHQADKLIRKFERKYSDYELKNKVKEGLYRKGFTLEAIQPIIEEKLEEQ</sequence>
<organism evidence="9 10">
    <name type="scientific">Oceanobacillus kapialis</name>
    <dbReference type="NCBI Taxonomy" id="481353"/>
    <lineage>
        <taxon>Bacteria</taxon>
        <taxon>Bacillati</taxon>
        <taxon>Bacillota</taxon>
        <taxon>Bacilli</taxon>
        <taxon>Bacillales</taxon>
        <taxon>Bacillaceae</taxon>
        <taxon>Oceanobacillus</taxon>
    </lineage>
</organism>
<dbReference type="RefSeq" id="WP_379561590.1">
    <property type="nucleotide sequence ID" value="NZ_CP085256.1"/>
</dbReference>
<comment type="caution">
    <text evidence="9">The sequence shown here is derived from an EMBL/GenBank/DDBJ whole genome shotgun (WGS) entry which is preliminary data.</text>
</comment>
<feature type="domain" description="RecX third three-helical" evidence="7">
    <location>
        <begin position="217"/>
        <end position="261"/>
    </location>
</feature>
<dbReference type="HAMAP" id="MF_01114">
    <property type="entry name" value="RecX"/>
    <property type="match status" value="1"/>
</dbReference>
<evidence type="ECO:0000256" key="5">
    <source>
        <dbReference type="HAMAP-Rule" id="MF_01114"/>
    </source>
</evidence>
<dbReference type="InterPro" id="IPR036388">
    <property type="entry name" value="WH-like_DNA-bd_sf"/>
</dbReference>
<evidence type="ECO:0000313" key="9">
    <source>
        <dbReference type="EMBL" id="MFD2628840.1"/>
    </source>
</evidence>
<proteinExistence type="inferred from homology"/>
<reference evidence="10" key="1">
    <citation type="journal article" date="2019" name="Int. J. Syst. Evol. Microbiol.">
        <title>The Global Catalogue of Microorganisms (GCM) 10K type strain sequencing project: providing services to taxonomists for standard genome sequencing and annotation.</title>
        <authorList>
            <consortium name="The Broad Institute Genomics Platform"/>
            <consortium name="The Broad Institute Genome Sequencing Center for Infectious Disease"/>
            <person name="Wu L."/>
            <person name="Ma J."/>
        </authorList>
    </citation>
    <scope>NUCLEOTIDE SEQUENCE [LARGE SCALE GENOMIC DNA]</scope>
    <source>
        <strain evidence="10">TISTR 1858</strain>
    </source>
</reference>
<evidence type="ECO:0000256" key="2">
    <source>
        <dbReference type="ARBA" id="ARBA00009695"/>
    </source>
</evidence>
<evidence type="ECO:0000259" key="8">
    <source>
        <dbReference type="Pfam" id="PF21982"/>
    </source>
</evidence>
<comment type="subcellular location">
    <subcellularLocation>
        <location evidence="1 5">Cytoplasm</location>
    </subcellularLocation>
</comment>
<accession>A0ABW5PZZ3</accession>
<evidence type="ECO:0000313" key="10">
    <source>
        <dbReference type="Proteomes" id="UP001597451"/>
    </source>
</evidence>
<dbReference type="InterPro" id="IPR053924">
    <property type="entry name" value="RecX_HTH_2nd"/>
</dbReference>
<dbReference type="Proteomes" id="UP001597451">
    <property type="component" value="Unassembled WGS sequence"/>
</dbReference>
<gene>
    <name evidence="5 9" type="primary">recX</name>
    <name evidence="9" type="ORF">ACFSUN_08570</name>
</gene>
<dbReference type="EMBL" id="JBHUMX010000020">
    <property type="protein sequence ID" value="MFD2628840.1"/>
    <property type="molecule type" value="Genomic_DNA"/>
</dbReference>
<dbReference type="Pfam" id="PF21982">
    <property type="entry name" value="RecX_HTH1"/>
    <property type="match status" value="1"/>
</dbReference>
<dbReference type="InterPro" id="IPR053926">
    <property type="entry name" value="RecX_HTH_1st"/>
</dbReference>
<comment type="similarity">
    <text evidence="2 5">Belongs to the RecX family.</text>
</comment>